<dbReference type="RefSeq" id="WP_035690360.1">
    <property type="nucleotide sequence ID" value="NZ_JPRL01000006.1"/>
</dbReference>
<dbReference type="Proteomes" id="UP000028715">
    <property type="component" value="Unassembled WGS sequence"/>
</dbReference>
<comment type="caution">
    <text evidence="2">The sequence shown here is derived from an EMBL/GenBank/DDBJ whole genome shotgun (WGS) entry which is preliminary data.</text>
</comment>
<dbReference type="eggNOG" id="ENOG50319V0">
    <property type="taxonomic scope" value="Bacteria"/>
</dbReference>
<evidence type="ECO:0000259" key="1">
    <source>
        <dbReference type="Pfam" id="PF24024"/>
    </source>
</evidence>
<feature type="domain" description="DUF7336" evidence="1">
    <location>
        <begin position="4"/>
        <end position="68"/>
    </location>
</feature>
<keyword evidence="3" id="KW-1185">Reference proteome</keyword>
<dbReference type="Pfam" id="PF24024">
    <property type="entry name" value="DUF7336"/>
    <property type="match status" value="1"/>
</dbReference>
<gene>
    <name evidence="2" type="ORF">IW19_24840</name>
</gene>
<reference evidence="2 3" key="1">
    <citation type="submission" date="2014-07" db="EMBL/GenBank/DDBJ databases">
        <title>Genome of Flavobacterium reichenbachii LMG 25512.</title>
        <authorList>
            <person name="Stropko S.J."/>
            <person name="Pipes S.E."/>
            <person name="Newman J.D."/>
        </authorList>
    </citation>
    <scope>NUCLEOTIDE SEQUENCE [LARGE SCALE GENOMIC DNA]</scope>
    <source>
        <strain evidence="2 3">LMG 25512</strain>
    </source>
</reference>
<name>A0A085ZCQ1_9FLAO</name>
<dbReference type="STRING" id="362418.IW19_24840"/>
<evidence type="ECO:0000313" key="3">
    <source>
        <dbReference type="Proteomes" id="UP000028715"/>
    </source>
</evidence>
<dbReference type="EMBL" id="JPRL01000006">
    <property type="protein sequence ID" value="KFF02215.1"/>
    <property type="molecule type" value="Genomic_DNA"/>
</dbReference>
<evidence type="ECO:0000313" key="2">
    <source>
        <dbReference type="EMBL" id="KFF02215.1"/>
    </source>
</evidence>
<sequence>MREVYILQHSYDIENFEEIKIIGIYSTLLKAEETINRYKDKKRFIDYPIDCFSIDKYKLDADNWTEGFVNWEEANEEV</sequence>
<proteinExistence type="predicted"/>
<dbReference type="AlphaFoldDB" id="A0A085ZCQ1"/>
<organism evidence="2 3">
    <name type="scientific">Flavobacterium reichenbachii</name>
    <dbReference type="NCBI Taxonomy" id="362418"/>
    <lineage>
        <taxon>Bacteria</taxon>
        <taxon>Pseudomonadati</taxon>
        <taxon>Bacteroidota</taxon>
        <taxon>Flavobacteriia</taxon>
        <taxon>Flavobacteriales</taxon>
        <taxon>Flavobacteriaceae</taxon>
        <taxon>Flavobacterium</taxon>
    </lineage>
</organism>
<dbReference type="OrthoDB" id="1453790at2"/>
<protein>
    <recommendedName>
        <fullName evidence="1">DUF7336 domain-containing protein</fullName>
    </recommendedName>
</protein>
<accession>A0A085ZCQ1</accession>
<dbReference type="InterPro" id="IPR055760">
    <property type="entry name" value="DUF7336"/>
</dbReference>